<evidence type="ECO:0000313" key="17">
    <source>
        <dbReference type="EMBL" id="KRX18016.1"/>
    </source>
</evidence>
<evidence type="ECO:0000256" key="7">
    <source>
        <dbReference type="ARBA" id="ARBA00022824"/>
    </source>
</evidence>
<dbReference type="PIRSF" id="PIRSF023322">
    <property type="entry name" value="DUF841_euk"/>
    <property type="match status" value="1"/>
</dbReference>
<keyword evidence="3 14" id="KW-0813">Transport</keyword>
<dbReference type="GO" id="GO:0005789">
    <property type="term" value="C:endoplasmic reticulum membrane"/>
    <property type="evidence" value="ECO:0007669"/>
    <property type="project" value="UniProtKB-SubCell"/>
</dbReference>
<dbReference type="AlphaFoldDB" id="A0A0V0RU46"/>
<evidence type="ECO:0000256" key="13">
    <source>
        <dbReference type="ARBA" id="ARBA00023303"/>
    </source>
</evidence>
<feature type="region of interest" description="Disordered" evidence="15">
    <location>
        <begin position="47"/>
        <end position="77"/>
    </location>
</feature>
<keyword evidence="8 14" id="KW-0106">Calcium</keyword>
<feature type="compositionally biased region" description="Basic and acidic residues" evidence="15">
    <location>
        <begin position="47"/>
        <end position="68"/>
    </location>
</feature>
<evidence type="ECO:0000256" key="2">
    <source>
        <dbReference type="ARBA" id="ARBA00006537"/>
    </source>
</evidence>
<sequence length="193" mass="22203">MTGMFLLSLLTVFISLFTAAVGEALTYALVYRSEQYKRMKAEIDRQAKRRNDMNIERKKDQGNEIERSNKRKLEKQEERLKVSNRDLSQFKMRSMFAIGLAFTALLTTFSSIFEGITIAKLPFEPIPFMRGISHRNLPGDNFKECSFIFLYVMSAMSIRQSLQKVLGFAPSRAMAKQSQVGFGALFQPPDQYR</sequence>
<keyword evidence="13" id="KW-0407">Ion channel</keyword>
<evidence type="ECO:0000256" key="3">
    <source>
        <dbReference type="ARBA" id="ARBA00022448"/>
    </source>
</evidence>
<comment type="function">
    <text evidence="14">Calcium-selective channel required to prevent calcium stores from overfilling.</text>
</comment>
<comment type="caution">
    <text evidence="17">The sequence shown here is derived from an EMBL/GenBank/DDBJ whole genome shotgun (WGS) entry which is preliminary data.</text>
</comment>
<evidence type="ECO:0000256" key="4">
    <source>
        <dbReference type="ARBA" id="ARBA00022568"/>
    </source>
</evidence>
<feature type="transmembrane region" description="Helical" evidence="16">
    <location>
        <begin position="95"/>
        <end position="113"/>
    </location>
</feature>
<dbReference type="GO" id="GO:0032469">
    <property type="term" value="P:endoplasmic reticulum calcium ion homeostasis"/>
    <property type="evidence" value="ECO:0007669"/>
    <property type="project" value="UniProtKB-UniRule"/>
</dbReference>
<dbReference type="OrthoDB" id="342726at2759"/>
<keyword evidence="10" id="KW-0175">Coiled coil</keyword>
<evidence type="ECO:0000256" key="1">
    <source>
        <dbReference type="ARBA" id="ARBA00004477"/>
    </source>
</evidence>
<dbReference type="InterPro" id="IPR002809">
    <property type="entry name" value="EMC3/TMCO1"/>
</dbReference>
<evidence type="ECO:0000256" key="9">
    <source>
        <dbReference type="ARBA" id="ARBA00022989"/>
    </source>
</evidence>
<dbReference type="Pfam" id="PF01956">
    <property type="entry name" value="EMC3_TMCO1"/>
    <property type="match status" value="1"/>
</dbReference>
<keyword evidence="12 14" id="KW-0472">Membrane</keyword>
<keyword evidence="5 14" id="KW-0107">Calcium channel</keyword>
<dbReference type="PANTHER" id="PTHR20917">
    <property type="entry name" value="PNAS-RELATED"/>
    <property type="match status" value="1"/>
</dbReference>
<dbReference type="EMBL" id="JYDL01000079">
    <property type="protein sequence ID" value="KRX18016.1"/>
    <property type="molecule type" value="Genomic_DNA"/>
</dbReference>
<comment type="similarity">
    <text evidence="2 14">Belongs to the TMCO1 family.</text>
</comment>
<evidence type="ECO:0000256" key="16">
    <source>
        <dbReference type="SAM" id="Phobius"/>
    </source>
</evidence>
<dbReference type="GO" id="GO:0005262">
    <property type="term" value="F:calcium channel activity"/>
    <property type="evidence" value="ECO:0007669"/>
    <property type="project" value="UniProtKB-UniRule"/>
</dbReference>
<organism evidence="17 18">
    <name type="scientific">Trichinella nelsoni</name>
    <dbReference type="NCBI Taxonomy" id="6336"/>
    <lineage>
        <taxon>Eukaryota</taxon>
        <taxon>Metazoa</taxon>
        <taxon>Ecdysozoa</taxon>
        <taxon>Nematoda</taxon>
        <taxon>Enoplea</taxon>
        <taxon>Dorylaimia</taxon>
        <taxon>Trichinellida</taxon>
        <taxon>Trichinellidae</taxon>
        <taxon>Trichinella</taxon>
    </lineage>
</organism>
<dbReference type="SMART" id="SM01415">
    <property type="entry name" value="DUF106"/>
    <property type="match status" value="1"/>
</dbReference>
<accession>A0A0V0RU46</accession>
<keyword evidence="6 16" id="KW-0812">Transmembrane</keyword>
<evidence type="ECO:0000256" key="8">
    <source>
        <dbReference type="ARBA" id="ARBA00022837"/>
    </source>
</evidence>
<dbReference type="InterPro" id="IPR008559">
    <property type="entry name" value="TMCO1"/>
</dbReference>
<protein>
    <recommendedName>
        <fullName evidence="14">Calcium load-activated calcium channel</fullName>
        <shortName evidence="14">CLAC channel</shortName>
    </recommendedName>
</protein>
<dbReference type="STRING" id="6336.A0A0V0RU46"/>
<proteinExistence type="inferred from homology"/>
<evidence type="ECO:0000256" key="11">
    <source>
        <dbReference type="ARBA" id="ARBA00023065"/>
    </source>
</evidence>
<evidence type="ECO:0000256" key="10">
    <source>
        <dbReference type="ARBA" id="ARBA00023054"/>
    </source>
</evidence>
<keyword evidence="4" id="KW-0109">Calcium transport</keyword>
<keyword evidence="9 16" id="KW-1133">Transmembrane helix</keyword>
<evidence type="ECO:0000256" key="14">
    <source>
        <dbReference type="PIRNR" id="PIRNR023322"/>
    </source>
</evidence>
<evidence type="ECO:0000256" key="15">
    <source>
        <dbReference type="SAM" id="MobiDB-lite"/>
    </source>
</evidence>
<dbReference type="Proteomes" id="UP000054630">
    <property type="component" value="Unassembled WGS sequence"/>
</dbReference>
<feature type="transmembrane region" description="Helical" evidence="16">
    <location>
        <begin position="6"/>
        <end position="30"/>
    </location>
</feature>
<gene>
    <name evidence="17" type="primary">Tmco1</name>
    <name evidence="17" type="ORF">T07_675</name>
</gene>
<comment type="subcellular location">
    <subcellularLocation>
        <location evidence="1">Endoplasmic reticulum membrane</location>
        <topology evidence="1">Multi-pass membrane protein</topology>
    </subcellularLocation>
</comment>
<keyword evidence="7 14" id="KW-0256">Endoplasmic reticulum</keyword>
<evidence type="ECO:0000256" key="12">
    <source>
        <dbReference type="ARBA" id="ARBA00023136"/>
    </source>
</evidence>
<dbReference type="PANTHER" id="PTHR20917:SF0">
    <property type="entry name" value="CALCIUM LOAD-ACTIVATED CALCIUM CHANNEL"/>
    <property type="match status" value="1"/>
</dbReference>
<evidence type="ECO:0000256" key="6">
    <source>
        <dbReference type="ARBA" id="ARBA00022692"/>
    </source>
</evidence>
<evidence type="ECO:0000313" key="18">
    <source>
        <dbReference type="Proteomes" id="UP000054630"/>
    </source>
</evidence>
<evidence type="ECO:0000256" key="5">
    <source>
        <dbReference type="ARBA" id="ARBA00022673"/>
    </source>
</evidence>
<reference evidence="17 18" key="1">
    <citation type="submission" date="2015-01" db="EMBL/GenBank/DDBJ databases">
        <title>Evolution of Trichinella species and genotypes.</title>
        <authorList>
            <person name="Korhonen P.K."/>
            <person name="Edoardo P."/>
            <person name="Giuseppe L.R."/>
            <person name="Gasser R.B."/>
        </authorList>
    </citation>
    <scope>NUCLEOTIDE SEQUENCE [LARGE SCALE GENOMIC DNA]</scope>
    <source>
        <strain evidence="17">ISS37</strain>
    </source>
</reference>
<name>A0A0V0RU46_9BILA</name>
<keyword evidence="18" id="KW-1185">Reference proteome</keyword>
<keyword evidence="11 14" id="KW-0406">Ion transport</keyword>